<feature type="transmembrane region" description="Helical" evidence="2">
    <location>
        <begin position="30"/>
        <end position="50"/>
    </location>
</feature>
<keyword evidence="2" id="KW-1133">Transmembrane helix</keyword>
<feature type="transmembrane region" description="Helical" evidence="2">
    <location>
        <begin position="62"/>
        <end position="85"/>
    </location>
</feature>
<dbReference type="AlphaFoldDB" id="A0A1Q9E2M3"/>
<feature type="transmembrane region" description="Helical" evidence="2">
    <location>
        <begin position="97"/>
        <end position="121"/>
    </location>
</feature>
<feature type="compositionally biased region" description="Polar residues" evidence="1">
    <location>
        <begin position="261"/>
        <end position="274"/>
    </location>
</feature>
<evidence type="ECO:0000256" key="1">
    <source>
        <dbReference type="SAM" id="MobiDB-lite"/>
    </source>
</evidence>
<keyword evidence="4" id="KW-1185">Reference proteome</keyword>
<feature type="transmembrane region" description="Helical" evidence="2">
    <location>
        <begin position="387"/>
        <end position="405"/>
    </location>
</feature>
<name>A0A1Q9E2M3_SYMMI</name>
<feature type="transmembrane region" description="Helical" evidence="2">
    <location>
        <begin position="358"/>
        <end position="381"/>
    </location>
</feature>
<feature type="region of interest" description="Disordered" evidence="1">
    <location>
        <begin position="253"/>
        <end position="278"/>
    </location>
</feature>
<dbReference type="OrthoDB" id="10332703at2759"/>
<evidence type="ECO:0000313" key="3">
    <source>
        <dbReference type="EMBL" id="OLQ01675.1"/>
    </source>
</evidence>
<keyword evidence="2" id="KW-0812">Transmembrane</keyword>
<evidence type="ECO:0008006" key="5">
    <source>
        <dbReference type="Google" id="ProtNLM"/>
    </source>
</evidence>
<feature type="region of interest" description="Disordered" evidence="1">
    <location>
        <begin position="413"/>
        <end position="445"/>
    </location>
</feature>
<comment type="caution">
    <text evidence="3">The sequence shown here is derived from an EMBL/GenBank/DDBJ whole genome shotgun (WGS) entry which is preliminary data.</text>
</comment>
<gene>
    <name evidence="3" type="ORF">AK812_SmicGene15551</name>
</gene>
<organism evidence="3 4">
    <name type="scientific">Symbiodinium microadriaticum</name>
    <name type="common">Dinoflagellate</name>
    <name type="synonym">Zooxanthella microadriatica</name>
    <dbReference type="NCBI Taxonomy" id="2951"/>
    <lineage>
        <taxon>Eukaryota</taxon>
        <taxon>Sar</taxon>
        <taxon>Alveolata</taxon>
        <taxon>Dinophyceae</taxon>
        <taxon>Suessiales</taxon>
        <taxon>Symbiodiniaceae</taxon>
        <taxon>Symbiodinium</taxon>
    </lineage>
</organism>
<dbReference type="Proteomes" id="UP000186817">
    <property type="component" value="Unassembled WGS sequence"/>
</dbReference>
<accession>A0A1Q9E2M3</accession>
<evidence type="ECO:0000313" key="4">
    <source>
        <dbReference type="Proteomes" id="UP000186817"/>
    </source>
</evidence>
<keyword evidence="2" id="KW-0472">Membrane</keyword>
<feature type="compositionally biased region" description="Acidic residues" evidence="1">
    <location>
        <begin position="413"/>
        <end position="423"/>
    </location>
</feature>
<evidence type="ECO:0000256" key="2">
    <source>
        <dbReference type="SAM" id="Phobius"/>
    </source>
</evidence>
<protein>
    <recommendedName>
        <fullName evidence="5">Transmembrane protein</fullName>
    </recommendedName>
</protein>
<reference evidence="3 4" key="1">
    <citation type="submission" date="2016-02" db="EMBL/GenBank/DDBJ databases">
        <title>Genome analysis of coral dinoflagellate symbionts highlights evolutionary adaptations to a symbiotic lifestyle.</title>
        <authorList>
            <person name="Aranda M."/>
            <person name="Li Y."/>
            <person name="Liew Y.J."/>
            <person name="Baumgarten S."/>
            <person name="Simakov O."/>
            <person name="Wilson M."/>
            <person name="Piel J."/>
            <person name="Ashoor H."/>
            <person name="Bougouffa S."/>
            <person name="Bajic V.B."/>
            <person name="Ryu T."/>
            <person name="Ravasi T."/>
            <person name="Bayer T."/>
            <person name="Micklem G."/>
            <person name="Kim H."/>
            <person name="Bhak J."/>
            <person name="Lajeunesse T.C."/>
            <person name="Voolstra C.R."/>
        </authorList>
    </citation>
    <scope>NUCLEOTIDE SEQUENCE [LARGE SCALE GENOMIC DNA]</scope>
    <source>
        <strain evidence="3 4">CCMP2467</strain>
    </source>
</reference>
<sequence length="445" mass="48429">MKGNIAAPGSPTEAEYFSAPTDRVGASLSFLTWQLLFILSIWTAYAFRPWISHSLSCFEIELSGVGTSVALLGIALSSLLTHLVALQALCPLVLRRGYLGAISVGLILLGALSASLTCVLLRQVLKNRTSQVSVWSVMDLCAKAPAVLPAIADSSGNFRDTPEATTKRWQEYFSGLEDGIEVVRHDLVNSSSHNQPADWPVPLAALPAPVVRLRGIWKGDDAPDQAQHGQISPFFKMRAISFGITDWMGTEAAGRQRRVHSQTPLRGTRSSSPSAPGAAETLQEAKDNVKFTEAPPPLHRLPGWLGQKAVRGLRIAPATVGTIVGRLDDVEVEGIERFNFYDRGVDSTENFRWKAVRVGMMIIIIMIMMLTMTMLMMMMMMMMMVNVTMMLMMRMMMILILMVMCDGDGDADDNGNADGDGDGDGANASSESDDCDKQGNGIGRR</sequence>
<dbReference type="EMBL" id="LSRX01000284">
    <property type="protein sequence ID" value="OLQ01675.1"/>
    <property type="molecule type" value="Genomic_DNA"/>
</dbReference>
<proteinExistence type="predicted"/>